<gene>
    <name evidence="2" type="ORF">Rhal01_02017</name>
</gene>
<dbReference type="EMBL" id="BAABRL010000005">
    <property type="protein sequence ID" value="GAA5495838.1"/>
    <property type="molecule type" value="Genomic_DNA"/>
</dbReference>
<dbReference type="Proteomes" id="UP001424741">
    <property type="component" value="Unassembled WGS sequence"/>
</dbReference>
<dbReference type="RefSeq" id="WP_346188575.1">
    <property type="nucleotide sequence ID" value="NZ_BAABRL010000005.1"/>
</dbReference>
<name>A0ABP9V027_9BACT</name>
<protein>
    <submittedName>
        <fullName evidence="2">Uncharacterized protein</fullName>
    </submittedName>
</protein>
<keyword evidence="3" id="KW-1185">Reference proteome</keyword>
<reference evidence="2 3" key="1">
    <citation type="submission" date="2024-02" db="EMBL/GenBank/DDBJ databases">
        <title>Rubritalea halochordaticola NBRC 107102.</title>
        <authorList>
            <person name="Ichikawa N."/>
            <person name="Katano-Makiyama Y."/>
            <person name="Hidaka K."/>
        </authorList>
    </citation>
    <scope>NUCLEOTIDE SEQUENCE [LARGE SCALE GENOMIC DNA]</scope>
    <source>
        <strain evidence="2 3">NBRC 107102</strain>
    </source>
</reference>
<proteinExistence type="predicted"/>
<comment type="caution">
    <text evidence="2">The sequence shown here is derived from an EMBL/GenBank/DDBJ whole genome shotgun (WGS) entry which is preliminary data.</text>
</comment>
<evidence type="ECO:0000256" key="1">
    <source>
        <dbReference type="SAM" id="Coils"/>
    </source>
</evidence>
<keyword evidence="1" id="KW-0175">Coiled coil</keyword>
<sequence>MSPNAVLTLLTFSATIVGARLYVNHELASTQPKEEMTTEMRNYISTIENQVAELQKENKTLRAIAQSAEGITLPDELITFVEKDIGLTFKSPPQVFPANEDFIREAAGQRYLSAFNEAGMQMRAYAFEKLGIIPPSQQFIGQLIIAETVGSRGYYDVTAGEILLAEDFDTGSVHDQASAVRLLAIALLDQHAPLPKILTDDMFHAREAIHRGRASMLQQRFYNINARSIGFVSQRDNTEAVETFKALCGYVQALTTFPNTEGKSFAEILYQKDQAALAEALIHPPQSTKDIYLNTPPAEWTKAVEPPAPRAETPLTTSLGAITVHAFLKQVMPEKQISAIIKTYSSDTLTITLSGDRGEITTITWNVGFTNDTAGEAFYKAATDILSAQENGAELSCHGEIVTLTYSETSQ</sequence>
<feature type="coiled-coil region" evidence="1">
    <location>
        <begin position="44"/>
        <end position="71"/>
    </location>
</feature>
<organism evidence="2 3">
    <name type="scientific">Rubritalea halochordaticola</name>
    <dbReference type="NCBI Taxonomy" id="714537"/>
    <lineage>
        <taxon>Bacteria</taxon>
        <taxon>Pseudomonadati</taxon>
        <taxon>Verrucomicrobiota</taxon>
        <taxon>Verrucomicrobiia</taxon>
        <taxon>Verrucomicrobiales</taxon>
        <taxon>Rubritaleaceae</taxon>
        <taxon>Rubritalea</taxon>
    </lineage>
</organism>
<evidence type="ECO:0000313" key="3">
    <source>
        <dbReference type="Proteomes" id="UP001424741"/>
    </source>
</evidence>
<accession>A0ABP9V027</accession>
<evidence type="ECO:0000313" key="2">
    <source>
        <dbReference type="EMBL" id="GAA5495838.1"/>
    </source>
</evidence>